<evidence type="ECO:0000313" key="1">
    <source>
        <dbReference type="EMBL" id="MFC3885651.1"/>
    </source>
</evidence>
<evidence type="ECO:0000313" key="2">
    <source>
        <dbReference type="Proteomes" id="UP001595752"/>
    </source>
</evidence>
<sequence>MRLLEHHRAYQKMYQKDKMTLGFSLPTAKMPKTPTMENQLQLARNLVILHDHYISSFLIVKFLLKVS</sequence>
<dbReference type="RefSeq" id="WP_377918050.1">
    <property type="nucleotide sequence ID" value="NZ_JBHRZT010000072.1"/>
</dbReference>
<keyword evidence="2" id="KW-1185">Reference proteome</keyword>
<accession>A0ABV8B8W7</accession>
<comment type="caution">
    <text evidence="1">The sequence shown here is derived from an EMBL/GenBank/DDBJ whole genome shotgun (WGS) entry which is preliminary data.</text>
</comment>
<proteinExistence type="predicted"/>
<name>A0ABV8B8W7_9BACI</name>
<gene>
    <name evidence="1" type="ORF">ACFOU2_20110</name>
</gene>
<protein>
    <submittedName>
        <fullName evidence="1">Uncharacterized protein</fullName>
    </submittedName>
</protein>
<reference evidence="2" key="1">
    <citation type="journal article" date="2019" name="Int. J. Syst. Evol. Microbiol.">
        <title>The Global Catalogue of Microorganisms (GCM) 10K type strain sequencing project: providing services to taxonomists for standard genome sequencing and annotation.</title>
        <authorList>
            <consortium name="The Broad Institute Genomics Platform"/>
            <consortium name="The Broad Institute Genome Sequencing Center for Infectious Disease"/>
            <person name="Wu L."/>
            <person name="Ma J."/>
        </authorList>
    </citation>
    <scope>NUCLEOTIDE SEQUENCE [LARGE SCALE GENOMIC DNA]</scope>
    <source>
        <strain evidence="2">CCUG 61889</strain>
    </source>
</reference>
<dbReference type="Proteomes" id="UP001595752">
    <property type="component" value="Unassembled WGS sequence"/>
</dbReference>
<dbReference type="EMBL" id="JBHRZT010000072">
    <property type="protein sequence ID" value="MFC3885651.1"/>
    <property type="molecule type" value="Genomic_DNA"/>
</dbReference>
<organism evidence="1 2">
    <name type="scientific">Bacillus songklensis</name>
    <dbReference type="NCBI Taxonomy" id="1069116"/>
    <lineage>
        <taxon>Bacteria</taxon>
        <taxon>Bacillati</taxon>
        <taxon>Bacillota</taxon>
        <taxon>Bacilli</taxon>
        <taxon>Bacillales</taxon>
        <taxon>Bacillaceae</taxon>
        <taxon>Bacillus</taxon>
    </lineage>
</organism>